<dbReference type="AlphaFoldDB" id="B8IH12"/>
<name>B8IH12_METNO</name>
<evidence type="ECO:0000313" key="3">
    <source>
        <dbReference type="Proteomes" id="UP000008207"/>
    </source>
</evidence>
<organism evidence="2 3">
    <name type="scientific">Methylobacterium nodulans (strain LMG 21967 / CNCM I-2342 / ORS 2060)</name>
    <dbReference type="NCBI Taxonomy" id="460265"/>
    <lineage>
        <taxon>Bacteria</taxon>
        <taxon>Pseudomonadati</taxon>
        <taxon>Pseudomonadota</taxon>
        <taxon>Alphaproteobacteria</taxon>
        <taxon>Hyphomicrobiales</taxon>
        <taxon>Methylobacteriaceae</taxon>
        <taxon>Methylobacterium</taxon>
    </lineage>
</organism>
<dbReference type="EMBL" id="CP001349">
    <property type="protein sequence ID" value="ACL57887.1"/>
    <property type="molecule type" value="Genomic_DNA"/>
</dbReference>
<accession>B8IH12</accession>
<sequence length="344" mass="38674">MTRPFVIGALIKHKAPLNTCEVYSTINILPKHRINSLRSPTKKLLFVHHNDGFDAFCIYSDIMPALNNSSPCCYVELFAGILGDYSKVILQRGAHIVQMCTGSDAISRQIVQEPINFDLVQARSFGGKHLNRFAYSVMSNAKICDRLSHAISCTMGNCTRSNVSHRLVWICGHVRTVRCPNHSLSGKFFYMFDFIDDGANPIHGLDNLCHYRRLIGRHLHCSGAGLSLKLNNLAGNTVPSDKCCDKCDDRTDEGLVSIKPILDTWRADLIFDLIGVQKQCGDRTDRRLNRRPSEDDQNGKQEKHKPRFPAALHDIPPALYVQRPNRCANNELMPSYRLRAEAAA</sequence>
<keyword evidence="3" id="KW-1185">Reference proteome</keyword>
<dbReference type="Proteomes" id="UP000008207">
    <property type="component" value="Chromosome"/>
</dbReference>
<proteinExistence type="predicted"/>
<gene>
    <name evidence="2" type="ordered locus">Mnod_2936</name>
</gene>
<protein>
    <submittedName>
        <fullName evidence="2">Uncharacterized protein</fullName>
    </submittedName>
</protein>
<reference evidence="2 3" key="1">
    <citation type="submission" date="2009-01" db="EMBL/GenBank/DDBJ databases">
        <title>Complete sequence of chromosome of Methylobacterium nodulans ORS 2060.</title>
        <authorList>
            <consortium name="US DOE Joint Genome Institute"/>
            <person name="Lucas S."/>
            <person name="Copeland A."/>
            <person name="Lapidus A."/>
            <person name="Glavina del Rio T."/>
            <person name="Dalin E."/>
            <person name="Tice H."/>
            <person name="Bruce D."/>
            <person name="Goodwin L."/>
            <person name="Pitluck S."/>
            <person name="Sims D."/>
            <person name="Brettin T."/>
            <person name="Detter J.C."/>
            <person name="Han C."/>
            <person name="Larimer F."/>
            <person name="Land M."/>
            <person name="Hauser L."/>
            <person name="Kyrpides N."/>
            <person name="Ivanova N."/>
            <person name="Marx C.J."/>
            <person name="Richardson P."/>
        </authorList>
    </citation>
    <scope>NUCLEOTIDE SEQUENCE [LARGE SCALE GENOMIC DNA]</scope>
    <source>
        <strain evidence="3">LMG 21967 / CNCM I-2342 / ORS 2060</strain>
    </source>
</reference>
<evidence type="ECO:0000313" key="2">
    <source>
        <dbReference type="EMBL" id="ACL57887.1"/>
    </source>
</evidence>
<dbReference type="STRING" id="460265.Mnod_2936"/>
<dbReference type="HOGENOM" id="CLU_806111_0_0_5"/>
<dbReference type="KEGG" id="mno:Mnod_2936"/>
<feature type="compositionally biased region" description="Basic and acidic residues" evidence="1">
    <location>
        <begin position="284"/>
        <end position="301"/>
    </location>
</feature>
<feature type="region of interest" description="Disordered" evidence="1">
    <location>
        <begin position="284"/>
        <end position="313"/>
    </location>
</feature>
<evidence type="ECO:0000256" key="1">
    <source>
        <dbReference type="SAM" id="MobiDB-lite"/>
    </source>
</evidence>
<dbReference type="RefSeq" id="WP_015929562.1">
    <property type="nucleotide sequence ID" value="NC_011894.1"/>
</dbReference>